<feature type="binding site" evidence="9">
    <location>
        <begin position="8"/>
        <end position="15"/>
    </location>
    <ligand>
        <name>ATP</name>
        <dbReference type="ChEBI" id="CHEBI:30616"/>
    </ligand>
</feature>
<organism evidence="12 13">
    <name type="scientific">Buchnera aphidicola subsp. Tuberolachnus salignus</name>
    <dbReference type="NCBI Taxonomy" id="98804"/>
    <lineage>
        <taxon>Bacteria</taxon>
        <taxon>Pseudomonadati</taxon>
        <taxon>Pseudomonadota</taxon>
        <taxon>Gammaproteobacteria</taxon>
        <taxon>Enterobacterales</taxon>
        <taxon>Erwiniaceae</taxon>
        <taxon>Buchnera</taxon>
    </lineage>
</organism>
<feature type="disulfide bond" description="Alternate" evidence="9">
    <location>
        <begin position="99"/>
        <end position="196"/>
    </location>
</feature>
<dbReference type="AlphaFoldDB" id="A0A160SWH9"/>
<dbReference type="GO" id="GO:0000049">
    <property type="term" value="F:tRNA binding"/>
    <property type="evidence" value="ECO:0007669"/>
    <property type="project" value="UniProtKB-KW"/>
</dbReference>
<dbReference type="NCBIfam" id="NF001138">
    <property type="entry name" value="PRK00143.1"/>
    <property type="match status" value="1"/>
</dbReference>
<keyword evidence="4 9" id="KW-0547">Nucleotide-binding</keyword>
<feature type="binding site" evidence="9">
    <location>
        <position position="34"/>
    </location>
    <ligand>
        <name>ATP</name>
        <dbReference type="ChEBI" id="CHEBI:30616"/>
    </ligand>
</feature>
<feature type="active site" description="Nucleophile" evidence="9">
    <location>
        <position position="99"/>
    </location>
</feature>
<dbReference type="RefSeq" id="WP_075472549.1">
    <property type="nucleotide sequence ID" value="NZ_CP135003.1"/>
</dbReference>
<evidence type="ECO:0000256" key="7">
    <source>
        <dbReference type="ARBA" id="ARBA00023157"/>
    </source>
</evidence>
<comment type="subcellular location">
    <subcellularLocation>
        <location evidence="9">Cytoplasm</location>
    </subcellularLocation>
</comment>
<dbReference type="PANTHER" id="PTHR11933">
    <property type="entry name" value="TRNA 5-METHYLAMINOMETHYL-2-THIOURIDYLATE -METHYLTRANSFERASE"/>
    <property type="match status" value="1"/>
</dbReference>
<proteinExistence type="inferred from homology"/>
<feature type="site" description="Interaction with tRNA" evidence="9">
    <location>
        <position position="341"/>
    </location>
</feature>
<evidence type="ECO:0000259" key="11">
    <source>
        <dbReference type="Pfam" id="PF20259"/>
    </source>
</evidence>
<dbReference type="HAMAP" id="MF_00144">
    <property type="entry name" value="tRNA_thiouridyl_MnmA"/>
    <property type="match status" value="1"/>
</dbReference>
<dbReference type="STRING" id="98804.BTSPAZIEG_0177"/>
<feature type="site" description="Interaction with tRNA" evidence="9">
    <location>
        <position position="125"/>
    </location>
</feature>
<evidence type="ECO:0000256" key="6">
    <source>
        <dbReference type="ARBA" id="ARBA00022884"/>
    </source>
</evidence>
<dbReference type="GO" id="GO:0005524">
    <property type="term" value="F:ATP binding"/>
    <property type="evidence" value="ECO:0007669"/>
    <property type="project" value="UniProtKB-KW"/>
</dbReference>
<dbReference type="Pfam" id="PF03054">
    <property type="entry name" value="tRNA_Me_trans"/>
    <property type="match status" value="1"/>
</dbReference>
<dbReference type="PANTHER" id="PTHR11933:SF5">
    <property type="entry name" value="MITOCHONDRIAL TRNA-SPECIFIC 2-THIOURIDYLASE 1"/>
    <property type="match status" value="1"/>
</dbReference>
<name>A0A160SWH9_BUCTT</name>
<dbReference type="SUPFAM" id="SSF52402">
    <property type="entry name" value="Adenine nucleotide alpha hydrolases-like"/>
    <property type="match status" value="1"/>
</dbReference>
<dbReference type="OrthoDB" id="9800696at2"/>
<comment type="subunit">
    <text evidence="9">Interacts with TusE.</text>
</comment>
<feature type="domain" description="tRNA-specific 2-thiouridylase MnmA-like C-terminal" evidence="10">
    <location>
        <begin position="283"/>
        <end position="357"/>
    </location>
</feature>
<evidence type="ECO:0000256" key="4">
    <source>
        <dbReference type="ARBA" id="ARBA00022741"/>
    </source>
</evidence>
<protein>
    <recommendedName>
        <fullName evidence="9">tRNA-specific 2-thiouridylase MnmA</fullName>
        <ecNumber evidence="9">2.8.1.13</ecNumber>
    </recommendedName>
</protein>
<dbReference type="FunFam" id="2.30.30.280:FF:000001">
    <property type="entry name" value="tRNA-specific 2-thiouridylase MnmA"/>
    <property type="match status" value="1"/>
</dbReference>
<dbReference type="Pfam" id="PF20259">
    <property type="entry name" value="tRNA_Me_trans_M"/>
    <property type="match status" value="1"/>
</dbReference>
<keyword evidence="3 9" id="KW-0819">tRNA processing</keyword>
<dbReference type="FunFam" id="3.40.50.620:FF:000115">
    <property type="entry name" value="tRNA-specific 2-thiouridylase MnmA"/>
    <property type="match status" value="1"/>
</dbReference>
<dbReference type="Gene3D" id="2.30.30.280">
    <property type="entry name" value="Adenine nucleotide alpha hydrolases-like domains"/>
    <property type="match status" value="1"/>
</dbReference>
<feature type="domain" description="tRNA-specific 2-thiouridylase MnmA-like central" evidence="11">
    <location>
        <begin position="206"/>
        <end position="272"/>
    </location>
</feature>
<comment type="similarity">
    <text evidence="9">Belongs to the MnmA/TRMU family.</text>
</comment>
<dbReference type="InterPro" id="IPR004506">
    <property type="entry name" value="MnmA-like"/>
</dbReference>
<evidence type="ECO:0000256" key="5">
    <source>
        <dbReference type="ARBA" id="ARBA00022840"/>
    </source>
</evidence>
<dbReference type="GO" id="GO:0005737">
    <property type="term" value="C:cytoplasm"/>
    <property type="evidence" value="ECO:0007669"/>
    <property type="project" value="UniProtKB-SubCell"/>
</dbReference>
<evidence type="ECO:0000256" key="8">
    <source>
        <dbReference type="ARBA" id="ARBA00051542"/>
    </source>
</evidence>
<dbReference type="NCBIfam" id="TIGR00420">
    <property type="entry name" value="trmU"/>
    <property type="match status" value="1"/>
</dbReference>
<evidence type="ECO:0000256" key="3">
    <source>
        <dbReference type="ARBA" id="ARBA00022694"/>
    </source>
</evidence>
<sequence>MRKKVIVAMSGGVDSSVSAWLLLQKGYHVEGLFMKNWEEDDKNGYCSSKKDLLDAKKVCQKLGIFLHVINFSYEYWKYVFLKFLKIYKNGHTPNPDILCNQIIKFKYFYNFSFQILSADYIATGHYAQRIKKKNRYYLYRAEDLKKDQSYFLYTLKEEKLSNILFPVGKFFKSQIRRIAHKISLSVFDKKDSMGICFISPNNFTLFLKKYLFVKKGNVITMSNKIIGIHEGIYYYTIGQRTGLKIGGLKNTPGFPWYVVKKNHIKNTITVVQGSRNPYLLSVGCIIHKISWINKFKYSEHFFYHVQIRSQYSPISCRIFFLNSKDIKIIFRIPLLSVTPGQSAVLYNINCCLGGGIITNCIPYIS</sequence>
<dbReference type="Gene3D" id="3.40.50.620">
    <property type="entry name" value="HUPs"/>
    <property type="match status" value="1"/>
</dbReference>
<evidence type="ECO:0000313" key="12">
    <source>
        <dbReference type="EMBL" id="CUR53152.1"/>
    </source>
</evidence>
<evidence type="ECO:0000256" key="9">
    <source>
        <dbReference type="HAMAP-Rule" id="MF_00144"/>
    </source>
</evidence>
<comment type="catalytic activity">
    <reaction evidence="8 9">
        <text>S-sulfanyl-L-cysteinyl-[protein] + uridine(34) in tRNA + AH2 + ATP = 2-thiouridine(34) in tRNA + L-cysteinyl-[protein] + A + AMP + diphosphate + H(+)</text>
        <dbReference type="Rhea" id="RHEA:47032"/>
        <dbReference type="Rhea" id="RHEA-COMP:10131"/>
        <dbReference type="Rhea" id="RHEA-COMP:11726"/>
        <dbReference type="Rhea" id="RHEA-COMP:11727"/>
        <dbReference type="Rhea" id="RHEA-COMP:11728"/>
        <dbReference type="ChEBI" id="CHEBI:13193"/>
        <dbReference type="ChEBI" id="CHEBI:15378"/>
        <dbReference type="ChEBI" id="CHEBI:17499"/>
        <dbReference type="ChEBI" id="CHEBI:29950"/>
        <dbReference type="ChEBI" id="CHEBI:30616"/>
        <dbReference type="ChEBI" id="CHEBI:33019"/>
        <dbReference type="ChEBI" id="CHEBI:61963"/>
        <dbReference type="ChEBI" id="CHEBI:65315"/>
        <dbReference type="ChEBI" id="CHEBI:87170"/>
        <dbReference type="ChEBI" id="CHEBI:456215"/>
        <dbReference type="EC" id="2.8.1.13"/>
    </reaction>
</comment>
<dbReference type="EMBL" id="LN890285">
    <property type="protein sequence ID" value="CUR53152.1"/>
    <property type="molecule type" value="Genomic_DNA"/>
</dbReference>
<feature type="region of interest" description="Interaction with tRNA" evidence="9">
    <location>
        <begin position="146"/>
        <end position="148"/>
    </location>
</feature>
<dbReference type="EC" id="2.8.1.13" evidence="9"/>
<dbReference type="Pfam" id="PF20258">
    <property type="entry name" value="tRNA_Me_trans_C"/>
    <property type="match status" value="1"/>
</dbReference>
<dbReference type="GO" id="GO:0002143">
    <property type="term" value="P:tRNA wobble position uridine thiolation"/>
    <property type="evidence" value="ECO:0007669"/>
    <property type="project" value="TreeGrafter"/>
</dbReference>
<feature type="binding site" evidence="9">
    <location>
        <position position="124"/>
    </location>
    <ligand>
        <name>ATP</name>
        <dbReference type="ChEBI" id="CHEBI:30616"/>
    </ligand>
</feature>
<keyword evidence="5 9" id="KW-0067">ATP-binding</keyword>
<evidence type="ECO:0000313" key="13">
    <source>
        <dbReference type="Proteomes" id="UP000243633"/>
    </source>
</evidence>
<dbReference type="GO" id="GO:0103016">
    <property type="term" value="F:tRNA-uridine 2-sulfurtransferase activity"/>
    <property type="evidence" value="ECO:0007669"/>
    <property type="project" value="UniProtKB-EC"/>
</dbReference>
<dbReference type="PATRIC" id="fig|98804.3.peg.167"/>
<evidence type="ECO:0000256" key="2">
    <source>
        <dbReference type="ARBA" id="ARBA00022679"/>
    </source>
</evidence>
<dbReference type="InterPro" id="IPR046885">
    <property type="entry name" value="MnmA-like_C"/>
</dbReference>
<evidence type="ECO:0000256" key="1">
    <source>
        <dbReference type="ARBA" id="ARBA00022555"/>
    </source>
</evidence>
<reference evidence="13" key="1">
    <citation type="submission" date="2015-10" db="EMBL/GenBank/DDBJ databases">
        <authorList>
            <person name="Manzano-Marin A."/>
            <person name="Manzano-Marin A."/>
        </authorList>
    </citation>
    <scope>NUCLEOTIDE SEQUENCE [LARGE SCALE GENOMIC DNA]</scope>
    <source>
        <strain evidence="13">BTs</strain>
    </source>
</reference>
<dbReference type="Gene3D" id="2.40.30.10">
    <property type="entry name" value="Translation factors"/>
    <property type="match status" value="1"/>
</dbReference>
<dbReference type="InterPro" id="IPR046884">
    <property type="entry name" value="MnmA-like_central"/>
</dbReference>
<keyword evidence="2 9" id="KW-0808">Transferase</keyword>
<dbReference type="CDD" id="cd01998">
    <property type="entry name" value="MnmA_TRMU-like"/>
    <property type="match status" value="1"/>
</dbReference>
<accession>A0A160SWH9</accession>
<keyword evidence="7 9" id="KW-1015">Disulfide bond</keyword>
<evidence type="ECO:0000259" key="10">
    <source>
        <dbReference type="Pfam" id="PF20258"/>
    </source>
</evidence>
<keyword evidence="9" id="KW-0963">Cytoplasm</keyword>
<comment type="function">
    <text evidence="9">Catalyzes the 2-thiolation of uridine at the wobble position (U34) of tRNA(Lys), tRNA(Glu) and tRNA(Gln), leading to the formation of s(2)U34, the first step of tRNA-mnm(5)s(2)U34 synthesis. Sulfur is provided by IscS, via a sulfur-relay system. Binds ATP and its substrate tRNAs.</text>
</comment>
<keyword evidence="13" id="KW-1185">Reference proteome</keyword>
<dbReference type="Proteomes" id="UP000243633">
    <property type="component" value="Chromosome 1"/>
</dbReference>
<dbReference type="InterPro" id="IPR014729">
    <property type="entry name" value="Rossmann-like_a/b/a_fold"/>
</dbReference>
<feature type="active site" description="Cysteine persulfide intermediate" evidence="9">
    <location>
        <position position="196"/>
    </location>
</feature>
<keyword evidence="6 9" id="KW-0694">RNA-binding</keyword>
<feature type="region of interest" description="Interaction with target base in tRNA" evidence="9">
    <location>
        <begin position="94"/>
        <end position="96"/>
    </location>
</feature>
<keyword evidence="1 9" id="KW-0820">tRNA-binding</keyword>
<comment type="caution">
    <text evidence="9">Lacks conserved residue(s) required for the propagation of feature annotation.</text>
</comment>
<dbReference type="InterPro" id="IPR023382">
    <property type="entry name" value="MnmA-like_central_sf"/>
</dbReference>
<gene>
    <name evidence="9 12" type="primary">mnmA</name>
    <name evidence="12" type="ORF">BTSPAZIEG_0177</name>
</gene>